<dbReference type="PROSITE" id="PS51286">
    <property type="entry name" value="RAP"/>
    <property type="match status" value="1"/>
</dbReference>
<dbReference type="InterPro" id="IPR050870">
    <property type="entry name" value="FAST_kinase"/>
</dbReference>
<dbReference type="PANTHER" id="PTHR21228">
    <property type="entry name" value="FAST LEU-RICH DOMAIN-CONTAINING"/>
    <property type="match status" value="1"/>
</dbReference>
<gene>
    <name evidence="5" type="primary">LOC109464839</name>
</gene>
<dbReference type="GeneID" id="109464839"/>
<dbReference type="PANTHER" id="PTHR21228:SF9">
    <property type="entry name" value="FAST KINASE DOMAIN-CONTAINING PROTEIN 3, MITOCHONDRIAL"/>
    <property type="match status" value="1"/>
</dbReference>
<proteinExistence type="predicted"/>
<evidence type="ECO:0000256" key="2">
    <source>
        <dbReference type="ARBA" id="ARBA00023128"/>
    </source>
</evidence>
<evidence type="ECO:0000313" key="4">
    <source>
        <dbReference type="Proteomes" id="UP000515135"/>
    </source>
</evidence>
<comment type="subcellular location">
    <subcellularLocation>
        <location evidence="1">Mitochondrion</location>
    </subcellularLocation>
</comment>
<evidence type="ECO:0000313" key="5">
    <source>
        <dbReference type="RefSeq" id="XP_019617480.1"/>
    </source>
</evidence>
<dbReference type="Pfam" id="PF08368">
    <property type="entry name" value="FAST_2"/>
    <property type="match status" value="1"/>
</dbReference>
<dbReference type="GO" id="GO:0000963">
    <property type="term" value="P:mitochondrial RNA processing"/>
    <property type="evidence" value="ECO:0007669"/>
    <property type="project" value="TreeGrafter"/>
</dbReference>
<feature type="domain" description="RAP" evidence="3">
    <location>
        <begin position="582"/>
        <end position="640"/>
    </location>
</feature>
<dbReference type="OrthoDB" id="9985850at2759"/>
<dbReference type="Pfam" id="PF08373">
    <property type="entry name" value="RAP"/>
    <property type="match status" value="1"/>
</dbReference>
<dbReference type="InterPro" id="IPR010622">
    <property type="entry name" value="FAST_Leu-rich"/>
</dbReference>
<organism evidence="4 5">
    <name type="scientific">Branchiostoma belcheri</name>
    <name type="common">Amphioxus</name>
    <dbReference type="NCBI Taxonomy" id="7741"/>
    <lineage>
        <taxon>Eukaryota</taxon>
        <taxon>Metazoa</taxon>
        <taxon>Chordata</taxon>
        <taxon>Cephalochordata</taxon>
        <taxon>Leptocardii</taxon>
        <taxon>Amphioxiformes</taxon>
        <taxon>Branchiostomatidae</taxon>
        <taxon>Branchiostoma</taxon>
    </lineage>
</organism>
<dbReference type="RefSeq" id="XP_019617480.1">
    <property type="nucleotide sequence ID" value="XM_019761921.1"/>
</dbReference>
<dbReference type="GO" id="GO:0003723">
    <property type="term" value="F:RNA binding"/>
    <property type="evidence" value="ECO:0007669"/>
    <property type="project" value="TreeGrafter"/>
</dbReference>
<evidence type="ECO:0000259" key="3">
    <source>
        <dbReference type="PROSITE" id="PS51286"/>
    </source>
</evidence>
<accession>A0A6P4XLM0</accession>
<reference evidence="5" key="1">
    <citation type="submission" date="2025-08" db="UniProtKB">
        <authorList>
            <consortium name="RefSeq"/>
        </authorList>
    </citation>
    <scope>IDENTIFICATION</scope>
    <source>
        <tissue evidence="5">Gonad</tissue>
    </source>
</reference>
<dbReference type="Pfam" id="PF06743">
    <property type="entry name" value="FAST_1"/>
    <property type="match status" value="1"/>
</dbReference>
<keyword evidence="2" id="KW-0496">Mitochondrion</keyword>
<protein>
    <submittedName>
        <fullName evidence="5">FAST kinase domain-containing protein 3, mitochondrial-like</fullName>
    </submittedName>
</protein>
<dbReference type="InterPro" id="IPR013579">
    <property type="entry name" value="FAST_2"/>
</dbReference>
<dbReference type="KEGG" id="bbel:109464839"/>
<evidence type="ECO:0000256" key="1">
    <source>
        <dbReference type="ARBA" id="ARBA00004173"/>
    </source>
</evidence>
<name>A0A6P4XLM0_BRABE</name>
<dbReference type="GO" id="GO:0035770">
    <property type="term" value="C:ribonucleoprotein granule"/>
    <property type="evidence" value="ECO:0007669"/>
    <property type="project" value="TreeGrafter"/>
</dbReference>
<sequence>MAARLLTCITCGTRLSHNSPKTLQHLCQVSCLTTKSPSRAQFRDAAILDATTIPSAALSTGGKKSSKITVVLLPDKKLSQETVAKLEGDKLYLQHKFESCTTVKQVQKLLEKADLKDSLSLEATAIALYTVSKMEMKKSAQGRTLSQDFFKGLCRKIVNNAGYLSTPALILALQSAYMFSMSSADYLPSALIAECTLRVTRGQFNVSELFEVGKFLGHLQKDLPVLEEIAEDVVEKWEEVSEENIAGLYSFLKVLPQVPNELRSLLVQKTMSVTPRLSPHDISAVAKSLTQLQGNINSLSIFLRLARFAYKYVPRYTDAELCDILDAYIHFDHHDWSLTKALEQCVPNRVFTMDPTTVSKVMDYFSSKRVLSKPVFDAVAESFVYNAEGFSPEQIASQIVPYGKLNYLPPNAYRFLEKVEDLLMARFHLFPLETMVNMLYSFACVGRIPLNFVNRVCSPYAEMQLEGVSGTIDKEIHKQLTQLMLAVELECPQFQTQRFMKKFSRPLDPQLPAPRFFDHPTMYILQQSLISVLGGRQYLHHNVMLPSGYIADFEVKLDKEGHVLPYSNGYGNDNEDDVQKRIVVCVLFPHHFCTGTEHLLGRQVMKLRHLKLLGYQVVQVPYFEFGLLKTDQARAKYIHQKLFPTTYKFSW</sequence>
<dbReference type="AlphaFoldDB" id="A0A6P4XLM0"/>
<dbReference type="InterPro" id="IPR013584">
    <property type="entry name" value="RAP"/>
</dbReference>
<keyword evidence="4" id="KW-1185">Reference proteome</keyword>
<dbReference type="GO" id="GO:0044528">
    <property type="term" value="P:regulation of mitochondrial mRNA stability"/>
    <property type="evidence" value="ECO:0007669"/>
    <property type="project" value="InterPro"/>
</dbReference>
<dbReference type="Proteomes" id="UP000515135">
    <property type="component" value="Unplaced"/>
</dbReference>
<dbReference type="GO" id="GO:0005759">
    <property type="term" value="C:mitochondrial matrix"/>
    <property type="evidence" value="ECO:0007669"/>
    <property type="project" value="TreeGrafter"/>
</dbReference>
<dbReference type="SMART" id="SM00952">
    <property type="entry name" value="RAP"/>
    <property type="match status" value="1"/>
</dbReference>